<feature type="region of interest" description="Disordered" evidence="1">
    <location>
        <begin position="641"/>
        <end position="673"/>
    </location>
</feature>
<feature type="compositionally biased region" description="Low complexity" evidence="1">
    <location>
        <begin position="481"/>
        <end position="491"/>
    </location>
</feature>
<evidence type="ECO:0000313" key="3">
    <source>
        <dbReference type="Proteomes" id="UP000041254"/>
    </source>
</evidence>
<gene>
    <name evidence="2" type="ORF">Vbra_22261</name>
</gene>
<dbReference type="EMBL" id="CDMY01000649">
    <property type="protein sequence ID" value="CEM28285.1"/>
    <property type="molecule type" value="Genomic_DNA"/>
</dbReference>
<feature type="region of interest" description="Disordered" evidence="1">
    <location>
        <begin position="162"/>
        <end position="199"/>
    </location>
</feature>
<evidence type="ECO:0000256" key="1">
    <source>
        <dbReference type="SAM" id="MobiDB-lite"/>
    </source>
</evidence>
<feature type="compositionally biased region" description="Basic and acidic residues" evidence="1">
    <location>
        <begin position="694"/>
        <end position="734"/>
    </location>
</feature>
<feature type="compositionally biased region" description="Pro residues" evidence="1">
    <location>
        <begin position="345"/>
        <end position="355"/>
    </location>
</feature>
<dbReference type="Proteomes" id="UP000041254">
    <property type="component" value="Unassembled WGS sequence"/>
</dbReference>
<dbReference type="InParanoid" id="A0A0G4GFK2"/>
<dbReference type="PANTHER" id="PTHR33472:SF28">
    <property type="entry name" value="BROMO AND FHA DOMAIN-CONTAINING PROTEIN DDB_G0267958"/>
    <property type="match status" value="1"/>
</dbReference>
<feature type="compositionally biased region" description="Low complexity" evidence="1">
    <location>
        <begin position="642"/>
        <end position="656"/>
    </location>
</feature>
<proteinExistence type="predicted"/>
<feature type="compositionally biased region" description="Low complexity" evidence="1">
    <location>
        <begin position="369"/>
        <end position="383"/>
    </location>
</feature>
<feature type="compositionally biased region" description="Basic and acidic residues" evidence="1">
    <location>
        <begin position="522"/>
        <end position="547"/>
    </location>
</feature>
<feature type="region of interest" description="Disordered" evidence="1">
    <location>
        <begin position="230"/>
        <end position="560"/>
    </location>
</feature>
<accession>A0A0G4GFK2</accession>
<organism evidence="2 3">
    <name type="scientific">Vitrella brassicaformis (strain CCMP3155)</name>
    <dbReference type="NCBI Taxonomy" id="1169540"/>
    <lineage>
        <taxon>Eukaryota</taxon>
        <taxon>Sar</taxon>
        <taxon>Alveolata</taxon>
        <taxon>Colpodellida</taxon>
        <taxon>Vitrellaceae</taxon>
        <taxon>Vitrella</taxon>
    </lineage>
</organism>
<evidence type="ECO:0000313" key="2">
    <source>
        <dbReference type="EMBL" id="CEM28285.1"/>
    </source>
</evidence>
<keyword evidence="3" id="KW-1185">Reference proteome</keyword>
<reference evidence="2 3" key="1">
    <citation type="submission" date="2014-11" db="EMBL/GenBank/DDBJ databases">
        <authorList>
            <person name="Zhu J."/>
            <person name="Qi W."/>
            <person name="Song R."/>
        </authorList>
    </citation>
    <scope>NUCLEOTIDE SEQUENCE [LARGE SCALE GENOMIC DNA]</scope>
</reference>
<protein>
    <submittedName>
        <fullName evidence="2">Uncharacterized protein</fullName>
    </submittedName>
</protein>
<dbReference type="AlphaFoldDB" id="A0A0G4GFK2"/>
<feature type="region of interest" description="Disordered" evidence="1">
    <location>
        <begin position="694"/>
        <end position="763"/>
    </location>
</feature>
<dbReference type="PANTHER" id="PTHR33472">
    <property type="entry name" value="OS01G0106600 PROTEIN"/>
    <property type="match status" value="1"/>
</dbReference>
<feature type="region of interest" description="Disordered" evidence="1">
    <location>
        <begin position="1"/>
        <end position="41"/>
    </location>
</feature>
<dbReference type="OMA" id="GDIHERW"/>
<name>A0A0G4GFK2_VITBC</name>
<sequence length="772" mass="83205">MSSRAGARVTDFEEENDSDEQHRPDGPADLAAAGGGDPEDVCTSCERHYMHLKDSVKGSAFSRLNQHPHVTATFTPAPSPSPTSNIDAVNVTIGPFLAGSGSGPNSHSYYVHGVATRTKGTKKAWSFSPSLTYKVKSVLKHGVEKFRFTEEAGRRIIGRKIPHVGGGSVRESNHDDKNGAGNGDEAEEEQRAPAVPVPAARQPDGVTFALSVKKRDKGDGDLVLDVKASAKARRATQPGESVEERKDGWMDAVADEQMGNGDAAASEPAQPPQWHVQGPLPAPGPLVAAPRLSLGSQSHHPQPHPSRLGQEWWERAIDDFEDSSDEGGQGEGEGGDAAEEHAEGIPPPPPTPPPQQQQQHEQAEDAAEMADAPPHTGPLLLPPTSAAAVSLHGPSAPPPPPPLLAAAVRPPVRPPTPRVSAAEDAAMPDATDHQHHGVVFPPLNRQPPDADPSPQEDQPMHNGLEVDRPMDGSRQAPPAAPSSIPASAPPAVAKQEPRVPNRTTNQPSRPPQPPKAAAAAEPAKRERTEEGVKIEPGHHTTEGEKEGPSPPGCVEIPLGDVDHTGLVNSLKRDEKRQLAKDVLQIIRECGFKGSHLSDMSGTTPGDIHERWFRGKPEKLGASGDLSEWLGQLFNTRGGRVWVPVAGPSAQPQPQQGHPKAPSGGGMSQSIDRVGRRPDSMDFCLFAHSRRELDIDPSHSRDCHSQYYSHRPDSRSPWRDDRRPLHRHGYDDRRSPPRRPLSPPHPFRGLQGRQERSFSGEMRYVRRLTLQAQ</sequence>
<dbReference type="VEuPathDB" id="CryptoDB:Vbra_22261"/>